<dbReference type="HOGENOM" id="CLU_137964_0_1_9"/>
<feature type="domain" description="Pyridoxamine 5'-phosphate oxidase N-terminal" evidence="1">
    <location>
        <begin position="2"/>
        <end position="89"/>
    </location>
</feature>
<dbReference type="AlphaFoldDB" id="H6LG04"/>
<name>H6LG04_ACEWD</name>
<dbReference type="KEGG" id="awo:Awo_c15100"/>
<dbReference type="Pfam" id="PF01243">
    <property type="entry name" value="PNPOx_N"/>
    <property type="match status" value="1"/>
</dbReference>
<dbReference type="InterPro" id="IPR012349">
    <property type="entry name" value="Split_barrel_FMN-bd"/>
</dbReference>
<dbReference type="Gene3D" id="2.30.110.10">
    <property type="entry name" value="Electron Transport, Fmn-binding Protein, Chain A"/>
    <property type="match status" value="1"/>
</dbReference>
<keyword evidence="3" id="KW-1185">Reference proteome</keyword>
<evidence type="ECO:0000313" key="2">
    <source>
        <dbReference type="EMBL" id="AFA48292.1"/>
    </source>
</evidence>
<protein>
    <recommendedName>
        <fullName evidence="1">Pyridoxamine 5'-phosphate oxidase N-terminal domain-containing protein</fullName>
    </recommendedName>
</protein>
<proteinExistence type="predicted"/>
<reference evidence="3" key="1">
    <citation type="submission" date="2011-07" db="EMBL/GenBank/DDBJ databases">
        <title>Complete genome sequence of Acetobacterium woodii.</title>
        <authorList>
            <person name="Poehlein A."/>
            <person name="Schmidt S."/>
            <person name="Kaster A.-K."/>
            <person name="Goenrich M."/>
            <person name="Vollmers J."/>
            <person name="Thuermer A."/>
            <person name="Gottschalk G."/>
            <person name="Thauer R.K."/>
            <person name="Daniel R."/>
            <person name="Mueller V."/>
        </authorList>
    </citation>
    <scope>NUCLEOTIDE SEQUENCE [LARGE SCALE GENOMIC DNA]</scope>
    <source>
        <strain evidence="3">ATCC 29683 / DSM 1030 / JCM 2381 / KCTC 1655 / WB1</strain>
    </source>
</reference>
<dbReference type="InterPro" id="IPR011576">
    <property type="entry name" value="Pyridox_Oxase_N"/>
</dbReference>
<dbReference type="Proteomes" id="UP000007177">
    <property type="component" value="Chromosome"/>
</dbReference>
<reference evidence="2 3" key="2">
    <citation type="journal article" date="2012" name="PLoS ONE">
        <title>An ancient pathway combining carbon dioxide fixation with the generation and utilization of a sodium ion gradient for ATP synthesis.</title>
        <authorList>
            <person name="Poehlein A."/>
            <person name="Schmidt S."/>
            <person name="Kaster A.K."/>
            <person name="Goenrich M."/>
            <person name="Vollmers J."/>
            <person name="Thurmer A."/>
            <person name="Bertsch J."/>
            <person name="Schuchmann K."/>
            <person name="Voigt B."/>
            <person name="Hecker M."/>
            <person name="Daniel R."/>
            <person name="Thauer R.K."/>
            <person name="Gottschalk G."/>
            <person name="Muller V."/>
        </authorList>
    </citation>
    <scope>NUCLEOTIDE SEQUENCE [LARGE SCALE GENOMIC DNA]</scope>
    <source>
        <strain evidence="3">ATCC 29683 / DSM 1030 / JCM 2381 / KCTC 1655 / WB1</strain>
    </source>
</reference>
<dbReference type="RefSeq" id="WP_014355895.1">
    <property type="nucleotide sequence ID" value="NC_016894.1"/>
</dbReference>
<evidence type="ECO:0000313" key="3">
    <source>
        <dbReference type="Proteomes" id="UP000007177"/>
    </source>
</evidence>
<sequence length="130" mass="14850">MEEVYDYLKKCGTYFLATAEGDQPRVRPFGTINIFEDKLYIQTGKIKDVSKQMLTNPKVEISAFDGKTWIRIEGSVVEDNRIEAKQSMLDAYPSLQKMYSASDDNTQVLYLKDATATISSFVDEPKKIKF</sequence>
<organism evidence="2 3">
    <name type="scientific">Acetobacterium woodii (strain ATCC 29683 / DSM 1030 / JCM 2381 / KCTC 1655 / WB1)</name>
    <dbReference type="NCBI Taxonomy" id="931626"/>
    <lineage>
        <taxon>Bacteria</taxon>
        <taxon>Bacillati</taxon>
        <taxon>Bacillota</taxon>
        <taxon>Clostridia</taxon>
        <taxon>Eubacteriales</taxon>
        <taxon>Eubacteriaceae</taxon>
        <taxon>Acetobacterium</taxon>
    </lineage>
</organism>
<dbReference type="eggNOG" id="COG5015">
    <property type="taxonomic scope" value="Bacteria"/>
</dbReference>
<dbReference type="EMBL" id="CP002987">
    <property type="protein sequence ID" value="AFA48292.1"/>
    <property type="molecule type" value="Genomic_DNA"/>
</dbReference>
<evidence type="ECO:0000259" key="1">
    <source>
        <dbReference type="Pfam" id="PF01243"/>
    </source>
</evidence>
<dbReference type="OrthoDB" id="9792542at2"/>
<gene>
    <name evidence="2" type="ordered locus">Awo_c15100</name>
</gene>
<dbReference type="SUPFAM" id="SSF50475">
    <property type="entry name" value="FMN-binding split barrel"/>
    <property type="match status" value="1"/>
</dbReference>
<accession>H6LG04</accession>